<dbReference type="RefSeq" id="WP_045672402.1">
    <property type="nucleotide sequence ID" value="NZ_CP011058.1"/>
</dbReference>
<keyword evidence="1" id="KW-0479">Metal-binding</keyword>
<dbReference type="PANTHER" id="PTHR11014:SF122">
    <property type="entry name" value="AMIDOHYDROLASE AMHX"/>
    <property type="match status" value="1"/>
</dbReference>
<evidence type="ECO:0000256" key="1">
    <source>
        <dbReference type="PIRSR" id="PIRSR005962-1"/>
    </source>
</evidence>
<dbReference type="GO" id="GO:0046872">
    <property type="term" value="F:metal ion binding"/>
    <property type="evidence" value="ECO:0007669"/>
    <property type="project" value="UniProtKB-KW"/>
</dbReference>
<dbReference type="Gene3D" id="3.40.630.10">
    <property type="entry name" value="Zn peptidases"/>
    <property type="match status" value="1"/>
</dbReference>
<accession>A0A0D5NPN4</accession>
<dbReference type="PATRIC" id="fig|1126833.4.peg.5168"/>
<sequence>MLETIEAWIKENNEHFIDLYRKLHDLAEVSWKEKQTTAFLCQEIGKMGFSYKTITDQTGVAAVWDEKLEGPTVALRADIDALYQHVDGEWKANHSCGHDAHMTMLLLTMRCLKEIGFTPKGRLKFIFQPAEETGQGAKLLIEKGVVDDVDYLLGIHLRPVQEMPYGMASAAIYHGATVQLTGKIRGEQAHAARPNLGINAVDSLAAIIHAVNAVKVDPTVPMSAKVTKAQAGGGNLNIIPDEAHFGIDLRAQTNEAMTDLIDKVTKAVLYAGGANGAQVEVETASRTAAAIPNAFMERIVGEAIGEVLGPSAVSPPPVTPGGEDFHFYMAERGHIAATMVGLGSDLKPGLHHPKMAFNLASLQDGVAILATSTIKLFA</sequence>
<evidence type="ECO:0000313" key="3">
    <source>
        <dbReference type="EMBL" id="AJY76977.1"/>
    </source>
</evidence>
<dbReference type="OrthoDB" id="9776731at2"/>
<dbReference type="Pfam" id="PF07687">
    <property type="entry name" value="M20_dimer"/>
    <property type="match status" value="1"/>
</dbReference>
<dbReference type="InterPro" id="IPR017439">
    <property type="entry name" value="Amidohydrolase"/>
</dbReference>
<dbReference type="GO" id="GO:0016787">
    <property type="term" value="F:hydrolase activity"/>
    <property type="evidence" value="ECO:0007669"/>
    <property type="project" value="UniProtKB-KW"/>
</dbReference>
<feature type="binding site" evidence="1">
    <location>
        <position position="351"/>
    </location>
    <ligand>
        <name>Mn(2+)</name>
        <dbReference type="ChEBI" id="CHEBI:29035"/>
        <label>2</label>
    </ligand>
</feature>
<feature type="binding site" evidence="1">
    <location>
        <position position="132"/>
    </location>
    <ligand>
        <name>Mn(2+)</name>
        <dbReference type="ChEBI" id="CHEBI:29035"/>
        <label>2</label>
    </ligand>
</feature>
<gene>
    <name evidence="3" type="ORF">VN24_23490</name>
</gene>
<feature type="binding site" evidence="1">
    <location>
        <position position="96"/>
    </location>
    <ligand>
        <name>Mn(2+)</name>
        <dbReference type="ChEBI" id="CHEBI:29035"/>
        <label>2</label>
    </ligand>
</feature>
<dbReference type="KEGG" id="pbj:VN24_23490"/>
<evidence type="ECO:0000313" key="4">
    <source>
        <dbReference type="Proteomes" id="UP000032633"/>
    </source>
</evidence>
<protein>
    <submittedName>
        <fullName evidence="3">Amidohydrolase</fullName>
    </submittedName>
</protein>
<feature type="binding site" evidence="1">
    <location>
        <position position="98"/>
    </location>
    <ligand>
        <name>Mn(2+)</name>
        <dbReference type="ChEBI" id="CHEBI:29035"/>
        <label>2</label>
    </ligand>
</feature>
<reference evidence="3 4" key="1">
    <citation type="journal article" date="2015" name="J. Biotechnol.">
        <title>Complete genome sequence of Paenibacillus beijingensis 7188(T) (=DSM 24997(T)), a novel rhizobacterium from jujube garden soil.</title>
        <authorList>
            <person name="Kwak Y."/>
            <person name="Shin J.H."/>
        </authorList>
    </citation>
    <scope>NUCLEOTIDE SEQUENCE [LARGE SCALE GENOMIC DNA]</scope>
    <source>
        <strain evidence="3 4">DSM 24997</strain>
    </source>
</reference>
<dbReference type="InterPro" id="IPR002933">
    <property type="entry name" value="Peptidase_M20"/>
</dbReference>
<dbReference type="HOGENOM" id="CLU_023257_0_1_9"/>
<dbReference type="PANTHER" id="PTHR11014">
    <property type="entry name" value="PEPTIDASE M20 FAMILY MEMBER"/>
    <property type="match status" value="1"/>
</dbReference>
<dbReference type="STRING" id="1126833.VN24_23490"/>
<dbReference type="InterPro" id="IPR036264">
    <property type="entry name" value="Bact_exopeptidase_dim_dom"/>
</dbReference>
<keyword evidence="3" id="KW-0378">Hydrolase</keyword>
<dbReference type="Pfam" id="PF01546">
    <property type="entry name" value="Peptidase_M20"/>
    <property type="match status" value="1"/>
</dbReference>
<keyword evidence="1" id="KW-0464">Manganese</keyword>
<dbReference type="Proteomes" id="UP000032633">
    <property type="component" value="Chromosome"/>
</dbReference>
<dbReference type="Gene3D" id="3.30.70.360">
    <property type="match status" value="1"/>
</dbReference>
<reference evidence="4" key="2">
    <citation type="submission" date="2015-03" db="EMBL/GenBank/DDBJ databases">
        <title>Genome sequence of Paenibacillus beijingensis strain DSM 24997T.</title>
        <authorList>
            <person name="Kwak Y."/>
            <person name="Shin J.-H."/>
        </authorList>
    </citation>
    <scope>NUCLEOTIDE SEQUENCE [LARGE SCALE GENOMIC DNA]</scope>
    <source>
        <strain evidence="4">DSM 24997</strain>
    </source>
</reference>
<organism evidence="3 4">
    <name type="scientific">Paenibacillus beijingensis</name>
    <dbReference type="NCBI Taxonomy" id="1126833"/>
    <lineage>
        <taxon>Bacteria</taxon>
        <taxon>Bacillati</taxon>
        <taxon>Bacillota</taxon>
        <taxon>Bacilli</taxon>
        <taxon>Bacillales</taxon>
        <taxon>Paenibacillaceae</taxon>
        <taxon>Paenibacillus</taxon>
    </lineage>
</organism>
<name>A0A0D5NPN4_9BACL</name>
<dbReference type="CDD" id="cd08018">
    <property type="entry name" value="M20_Acy1_amhX-like"/>
    <property type="match status" value="1"/>
</dbReference>
<feature type="domain" description="Peptidase M20 dimerisation" evidence="2">
    <location>
        <begin position="179"/>
        <end position="268"/>
    </location>
</feature>
<dbReference type="SUPFAM" id="SSF53187">
    <property type="entry name" value="Zn-dependent exopeptidases"/>
    <property type="match status" value="1"/>
</dbReference>
<proteinExistence type="predicted"/>
<dbReference type="AlphaFoldDB" id="A0A0D5NPN4"/>
<dbReference type="PIRSF" id="PIRSF005962">
    <property type="entry name" value="Pept_M20D_amidohydro"/>
    <property type="match status" value="1"/>
</dbReference>
<dbReference type="InterPro" id="IPR037484">
    <property type="entry name" value="AmhX-like"/>
</dbReference>
<dbReference type="NCBIfam" id="TIGR01891">
    <property type="entry name" value="amidohydrolases"/>
    <property type="match status" value="1"/>
</dbReference>
<dbReference type="EMBL" id="CP011058">
    <property type="protein sequence ID" value="AJY76977.1"/>
    <property type="molecule type" value="Genomic_DNA"/>
</dbReference>
<dbReference type="SUPFAM" id="SSF55031">
    <property type="entry name" value="Bacterial exopeptidase dimerisation domain"/>
    <property type="match status" value="1"/>
</dbReference>
<dbReference type="InterPro" id="IPR011650">
    <property type="entry name" value="Peptidase_M20_dimer"/>
</dbReference>
<evidence type="ECO:0000259" key="2">
    <source>
        <dbReference type="Pfam" id="PF07687"/>
    </source>
</evidence>
<comment type="cofactor">
    <cofactor evidence="1">
        <name>Mn(2+)</name>
        <dbReference type="ChEBI" id="CHEBI:29035"/>
    </cofactor>
    <text evidence="1">The Mn(2+) ion enhances activity.</text>
</comment>
<keyword evidence="4" id="KW-1185">Reference proteome</keyword>
<feature type="binding site" evidence="1">
    <location>
        <position position="156"/>
    </location>
    <ligand>
        <name>Mn(2+)</name>
        <dbReference type="ChEBI" id="CHEBI:29035"/>
        <label>2</label>
    </ligand>
</feature>